<evidence type="ECO:0000313" key="1">
    <source>
        <dbReference type="EMBL" id="KAI8567753.1"/>
    </source>
</evidence>
<evidence type="ECO:0000313" key="2">
    <source>
        <dbReference type="Proteomes" id="UP001062846"/>
    </source>
</evidence>
<dbReference type="EMBL" id="CM046389">
    <property type="protein sequence ID" value="KAI8567753.1"/>
    <property type="molecule type" value="Genomic_DNA"/>
</dbReference>
<accession>A0ACC0PPV0</accession>
<organism evidence="1 2">
    <name type="scientific">Rhododendron molle</name>
    <name type="common">Chinese azalea</name>
    <name type="synonym">Azalea mollis</name>
    <dbReference type="NCBI Taxonomy" id="49168"/>
    <lineage>
        <taxon>Eukaryota</taxon>
        <taxon>Viridiplantae</taxon>
        <taxon>Streptophyta</taxon>
        <taxon>Embryophyta</taxon>
        <taxon>Tracheophyta</taxon>
        <taxon>Spermatophyta</taxon>
        <taxon>Magnoliopsida</taxon>
        <taxon>eudicotyledons</taxon>
        <taxon>Gunneridae</taxon>
        <taxon>Pentapetalae</taxon>
        <taxon>asterids</taxon>
        <taxon>Ericales</taxon>
        <taxon>Ericaceae</taxon>
        <taxon>Ericoideae</taxon>
        <taxon>Rhodoreae</taxon>
        <taxon>Rhododendron</taxon>
    </lineage>
</organism>
<protein>
    <submittedName>
        <fullName evidence="1">Uncharacterized protein</fullName>
    </submittedName>
</protein>
<dbReference type="Proteomes" id="UP001062846">
    <property type="component" value="Chromosome 2"/>
</dbReference>
<name>A0ACC0PPV0_RHOML</name>
<keyword evidence="2" id="KW-1185">Reference proteome</keyword>
<comment type="caution">
    <text evidence="1">The sequence shown here is derived from an EMBL/GenBank/DDBJ whole genome shotgun (WGS) entry which is preliminary data.</text>
</comment>
<proteinExistence type="predicted"/>
<reference evidence="1" key="1">
    <citation type="submission" date="2022-02" db="EMBL/GenBank/DDBJ databases">
        <title>Plant Genome Project.</title>
        <authorList>
            <person name="Zhang R.-G."/>
        </authorList>
    </citation>
    <scope>NUCLEOTIDE SEQUENCE</scope>
    <source>
        <strain evidence="1">AT1</strain>
    </source>
</reference>
<sequence>MPSVGFLLVLFAGEKIAEGIGKTGREAQHHAAEGFLMNFAGEIWVCLSIFFKAGQSIRRSCHLLGFYWSCLREGKLLKELEVKPSVRFLLVLFAGEKVGEGIGRTRSEAQYHSAEGSLMNLAVWFAGEKIGEGIGRIKREAQHQIAECCLMNLAGVIWVSLSMMCILF</sequence>
<gene>
    <name evidence="1" type="ORF">RHMOL_Rhmol02G0146100</name>
</gene>